<name>I0GPY9_SELRL</name>
<dbReference type="AlphaFoldDB" id="I0GPY9"/>
<dbReference type="KEGG" id="sri:SELR_11180"/>
<dbReference type="PATRIC" id="fig|927704.6.peg.1152"/>
<reference evidence="1 2" key="1">
    <citation type="submission" date="2011-10" db="EMBL/GenBank/DDBJ databases">
        <title>Whole genome sequence of Selenomonas ruminantium subsp. lactilytica TAM6421.</title>
        <authorList>
            <person name="Oguchi A."/>
            <person name="Ankai A."/>
            <person name="Kaneko J."/>
            <person name="Yamada-Narita S."/>
            <person name="Fukui S."/>
            <person name="Takahashi M."/>
            <person name="Onodera T."/>
            <person name="Kojima S."/>
            <person name="Fushimi T."/>
            <person name="Abe N."/>
            <person name="Kamio Y."/>
            <person name="Yamazaki S."/>
            <person name="Fujita N."/>
        </authorList>
    </citation>
    <scope>NUCLEOTIDE SEQUENCE [LARGE SCALE GENOMIC DNA]</scope>
    <source>
        <strain evidence="2">NBRC 103574 / TAM6421</strain>
    </source>
</reference>
<accession>I0GPY9</accession>
<evidence type="ECO:0000313" key="1">
    <source>
        <dbReference type="EMBL" id="BAL82826.1"/>
    </source>
</evidence>
<evidence type="ECO:0000313" key="2">
    <source>
        <dbReference type="Proteomes" id="UP000007887"/>
    </source>
</evidence>
<protein>
    <submittedName>
        <fullName evidence="1">Uncharacterized protein</fullName>
    </submittedName>
</protein>
<gene>
    <name evidence="1" type="ordered locus">SELR_11180</name>
</gene>
<sequence>MHYSQKRTMKKGVHISRAAEQGIRQNHDVSCEMFFHERKKPNVALPRNKKKTRWSPGICLICGEYMDIITNYHARTHGYKNAEEMIAAGKVRWEK</sequence>
<dbReference type="RefSeq" id="WP_014424263.1">
    <property type="nucleotide sequence ID" value="NC_017068.1"/>
</dbReference>
<dbReference type="Proteomes" id="UP000007887">
    <property type="component" value="Chromosome"/>
</dbReference>
<proteinExistence type="predicted"/>
<dbReference type="EMBL" id="AP012292">
    <property type="protein sequence ID" value="BAL82826.1"/>
    <property type="molecule type" value="Genomic_DNA"/>
</dbReference>
<dbReference type="OrthoDB" id="1667313at2"/>
<organism evidence="1 2">
    <name type="scientific">Selenomonas ruminantium subsp. lactilytica (strain NBRC 103574 / TAM6421)</name>
    <dbReference type="NCBI Taxonomy" id="927704"/>
    <lineage>
        <taxon>Bacteria</taxon>
        <taxon>Bacillati</taxon>
        <taxon>Bacillota</taxon>
        <taxon>Negativicutes</taxon>
        <taxon>Selenomonadales</taxon>
        <taxon>Selenomonadaceae</taxon>
        <taxon>Selenomonas</taxon>
    </lineage>
</organism>
<dbReference type="HOGENOM" id="CLU_2371178_0_0_9"/>